<dbReference type="Proteomes" id="UP000284706">
    <property type="component" value="Unassembled WGS sequence"/>
</dbReference>
<accession>A0A409Y1Y0</accession>
<dbReference type="AlphaFoldDB" id="A0A409Y1Y0"/>
<evidence type="ECO:0000313" key="1">
    <source>
        <dbReference type="EMBL" id="PPQ97020.1"/>
    </source>
</evidence>
<dbReference type="InParanoid" id="A0A409Y1Y0"/>
<dbReference type="EMBL" id="NHYE01001298">
    <property type="protein sequence ID" value="PPQ97020.1"/>
    <property type="molecule type" value="Genomic_DNA"/>
</dbReference>
<reference evidence="1 2" key="1">
    <citation type="journal article" date="2018" name="Evol. Lett.">
        <title>Horizontal gene cluster transfer increased hallucinogenic mushroom diversity.</title>
        <authorList>
            <person name="Reynolds H.T."/>
            <person name="Vijayakumar V."/>
            <person name="Gluck-Thaler E."/>
            <person name="Korotkin H.B."/>
            <person name="Matheny P.B."/>
            <person name="Slot J.C."/>
        </authorList>
    </citation>
    <scope>NUCLEOTIDE SEQUENCE [LARGE SCALE GENOMIC DNA]</scope>
    <source>
        <strain evidence="1 2">SRW20</strain>
    </source>
</reference>
<evidence type="ECO:0000313" key="2">
    <source>
        <dbReference type="Proteomes" id="UP000284706"/>
    </source>
</evidence>
<comment type="caution">
    <text evidence="1">The sequence shown here is derived from an EMBL/GenBank/DDBJ whole genome shotgun (WGS) entry which is preliminary data.</text>
</comment>
<sequence length="74" mass="8341">MTSLWLHPLATCKYRLMLRVVSRLTPHVPRLHTEADVDFGAPARGHSHLRLQMRAGGEAMLLSRELEPLIAAFP</sequence>
<gene>
    <name evidence="1" type="ORF">CVT26_001303</name>
</gene>
<keyword evidence="2" id="KW-1185">Reference proteome</keyword>
<protein>
    <submittedName>
        <fullName evidence="1">Uncharacterized protein</fullName>
    </submittedName>
</protein>
<proteinExistence type="predicted"/>
<name>A0A409Y1Y0_9AGAR</name>
<organism evidence="1 2">
    <name type="scientific">Gymnopilus dilepis</name>
    <dbReference type="NCBI Taxonomy" id="231916"/>
    <lineage>
        <taxon>Eukaryota</taxon>
        <taxon>Fungi</taxon>
        <taxon>Dikarya</taxon>
        <taxon>Basidiomycota</taxon>
        <taxon>Agaricomycotina</taxon>
        <taxon>Agaricomycetes</taxon>
        <taxon>Agaricomycetidae</taxon>
        <taxon>Agaricales</taxon>
        <taxon>Agaricineae</taxon>
        <taxon>Hymenogastraceae</taxon>
        <taxon>Gymnopilus</taxon>
    </lineage>
</organism>